<organism evidence="1 2">
    <name type="scientific">Sinorhizobium mexicanum</name>
    <dbReference type="NCBI Taxonomy" id="375549"/>
    <lineage>
        <taxon>Bacteria</taxon>
        <taxon>Pseudomonadati</taxon>
        <taxon>Pseudomonadota</taxon>
        <taxon>Alphaproteobacteria</taxon>
        <taxon>Hyphomicrobiales</taxon>
        <taxon>Rhizobiaceae</taxon>
        <taxon>Sinorhizobium/Ensifer group</taxon>
        <taxon>Sinorhizobium</taxon>
    </lineage>
</organism>
<evidence type="ECO:0000313" key="2">
    <source>
        <dbReference type="Proteomes" id="UP000510721"/>
    </source>
</evidence>
<sequence length="97" mass="10675">MMRSDGCSIGIRAPFAASCKPSSAIATGARMTCDALEITERKPFLSSDLILRFASGALGLVRSCYPRLDIEALPDHMKRDMGFMDGRSPLQDDEMFR</sequence>
<dbReference type="Proteomes" id="UP000510721">
    <property type="component" value="Chromosome"/>
</dbReference>
<evidence type="ECO:0000313" key="1">
    <source>
        <dbReference type="EMBL" id="QLL62751.1"/>
    </source>
</evidence>
<reference evidence="1 2" key="1">
    <citation type="submission" date="2019-06" db="EMBL/GenBank/DDBJ databases">
        <title>Complete genome sequence of Ensifer mexicanus ITTG R7 isolated from nodules of Acacia angustissima (Mill.) Kuntze.</title>
        <authorList>
            <person name="Rincon-Rosales R."/>
            <person name="Rogel M.A."/>
            <person name="Guerrero G."/>
            <person name="Rincon-Molina C.I."/>
            <person name="Lopez-Lopez A."/>
            <person name="Martinez-Romero E."/>
        </authorList>
    </citation>
    <scope>NUCLEOTIDE SEQUENCE [LARGE SCALE GENOMIC DNA]</scope>
    <source>
        <strain evidence="1 2">ITTG R7</strain>
    </source>
</reference>
<proteinExistence type="predicted"/>
<dbReference type="EMBL" id="CP041238">
    <property type="protein sequence ID" value="QLL62751.1"/>
    <property type="molecule type" value="Genomic_DNA"/>
</dbReference>
<keyword evidence="2" id="KW-1185">Reference proteome</keyword>
<accession>A0A859QVG7</accession>
<dbReference type="AlphaFoldDB" id="A0A859QVG7"/>
<gene>
    <name evidence="1" type="ORF">FKV68_15515</name>
</gene>
<dbReference type="KEGG" id="emx:FKV68_15515"/>
<protein>
    <submittedName>
        <fullName evidence="1">Uncharacterized protein</fullName>
    </submittedName>
</protein>
<name>A0A859QVG7_9HYPH</name>